<name>A0ABY4BU45_9MICO</name>
<dbReference type="RefSeq" id="WP_243553670.1">
    <property type="nucleotide sequence ID" value="NZ_CP094528.1"/>
</dbReference>
<keyword evidence="4 6" id="KW-1133">Transmembrane helix</keyword>
<dbReference type="SUPFAM" id="SSF81665">
    <property type="entry name" value="Calcium ATPase, transmembrane domain M"/>
    <property type="match status" value="1"/>
</dbReference>
<feature type="transmembrane region" description="Helical" evidence="6">
    <location>
        <begin position="68"/>
        <end position="86"/>
    </location>
</feature>
<dbReference type="Gene3D" id="2.70.150.10">
    <property type="entry name" value="Calcium-transporting ATPase, cytoplasmic transduction domain A"/>
    <property type="match status" value="1"/>
</dbReference>
<dbReference type="InterPro" id="IPR023298">
    <property type="entry name" value="ATPase_P-typ_TM_dom_sf"/>
</dbReference>
<feature type="transmembrane region" description="Helical" evidence="6">
    <location>
        <begin position="752"/>
        <end position="774"/>
    </location>
</feature>
<dbReference type="Proteomes" id="UP000832097">
    <property type="component" value="Chromosome"/>
</dbReference>
<evidence type="ECO:0000256" key="4">
    <source>
        <dbReference type="ARBA" id="ARBA00022989"/>
    </source>
</evidence>
<dbReference type="Gene3D" id="3.40.1110.10">
    <property type="entry name" value="Calcium-transporting ATPase, cytoplasmic domain N"/>
    <property type="match status" value="1"/>
</dbReference>
<dbReference type="PROSITE" id="PS00154">
    <property type="entry name" value="ATPASE_E1_E2"/>
    <property type="match status" value="1"/>
</dbReference>
<dbReference type="EMBL" id="CP094528">
    <property type="protein sequence ID" value="UOE42738.1"/>
    <property type="molecule type" value="Genomic_DNA"/>
</dbReference>
<proteinExistence type="predicted"/>
<feature type="transmembrane region" description="Helical" evidence="6">
    <location>
        <begin position="726"/>
        <end position="745"/>
    </location>
</feature>
<dbReference type="SFLD" id="SFLDG00002">
    <property type="entry name" value="C1.7:_P-type_atpase_like"/>
    <property type="match status" value="1"/>
</dbReference>
<evidence type="ECO:0000313" key="8">
    <source>
        <dbReference type="EMBL" id="UOE42738.1"/>
    </source>
</evidence>
<dbReference type="NCBIfam" id="TIGR01494">
    <property type="entry name" value="ATPase_P-type"/>
    <property type="match status" value="2"/>
</dbReference>
<dbReference type="Gene3D" id="3.40.50.1000">
    <property type="entry name" value="HAD superfamily/HAD-like"/>
    <property type="match status" value="1"/>
</dbReference>
<keyword evidence="5 6" id="KW-0472">Membrane</keyword>
<dbReference type="PRINTS" id="PR00119">
    <property type="entry name" value="CATATPASE"/>
</dbReference>
<gene>
    <name evidence="8" type="ORF">MTO99_11100</name>
</gene>
<organism evidence="8 9">
    <name type="scientific">Agromyces larvae</name>
    <dbReference type="NCBI Taxonomy" id="2929802"/>
    <lineage>
        <taxon>Bacteria</taxon>
        <taxon>Bacillati</taxon>
        <taxon>Actinomycetota</taxon>
        <taxon>Actinomycetes</taxon>
        <taxon>Micrococcales</taxon>
        <taxon>Microbacteriaceae</taxon>
        <taxon>Agromyces</taxon>
    </lineage>
</organism>
<dbReference type="SFLD" id="SFLDF00027">
    <property type="entry name" value="p-type_atpase"/>
    <property type="match status" value="1"/>
</dbReference>
<evidence type="ECO:0000256" key="6">
    <source>
        <dbReference type="SAM" id="Phobius"/>
    </source>
</evidence>
<feature type="transmembrane region" description="Helical" evidence="6">
    <location>
        <begin position="638"/>
        <end position="656"/>
    </location>
</feature>
<feature type="transmembrane region" description="Helical" evidence="6">
    <location>
        <begin position="215"/>
        <end position="233"/>
    </location>
</feature>
<feature type="transmembrane region" description="Helical" evidence="6">
    <location>
        <begin position="253"/>
        <end position="279"/>
    </location>
</feature>
<accession>A0ABY4BU45</accession>
<dbReference type="Pfam" id="PF00702">
    <property type="entry name" value="Hydrolase"/>
    <property type="match status" value="1"/>
</dbReference>
<keyword evidence="3" id="KW-1278">Translocase</keyword>
<dbReference type="InterPro" id="IPR018303">
    <property type="entry name" value="ATPase_P-typ_P_site"/>
</dbReference>
<dbReference type="InterPro" id="IPR008250">
    <property type="entry name" value="ATPase_P-typ_transduc_dom_A_sf"/>
</dbReference>
<dbReference type="InterPro" id="IPR044492">
    <property type="entry name" value="P_typ_ATPase_HD_dom"/>
</dbReference>
<evidence type="ECO:0000259" key="7">
    <source>
        <dbReference type="Pfam" id="PF00122"/>
    </source>
</evidence>
<dbReference type="InterPro" id="IPR001757">
    <property type="entry name" value="P_typ_ATPase"/>
</dbReference>
<sequence>MTQTIDDAPGLSAAEVAERVADGRVNRSTDASSRSVWSILRANVLTLFNAIVITAFAFLFLLGRWQDALFGFAAIANAIIGVVQEYRAKRSLDRLALLHAPKARVRRDGVEDEIPMQDVVLDDLLIVRSGDQVTADAEVLDAVRLEADESLLTGESEPIDKGAGDRLLSGSIVVGGEGIARVTAVGADAFAAKLTAEAKRFSLVKSELRSSIDRILRWITWGIGPIALIVVNANMQAAGGWEEAFRSGAWDEAATASIAAVIAMIPLGLVLMTSIAFAVGAVKLGAHNVLVQELPAVEGLARVDVICLDKTGTITSGEVRFDAAHPIGHDQPDGWRHVLAWNGRVPDANATARCLADEFTELPHLEPVSRIEFSSARKWSAASFRGHAQGTWVLGAPEFVLAGRTPADEPALAQASELAATGRRTLLLAWSPGVVVDEAALAEASGIAPGEASEASEASDEARLPSDLRPVALLTFREVVRPDAKATMSYFAKEGISVRIISGDNPLTVAAVAREVGIDAGDGYDARTLPTDVAELAEVLEQHHVFGRVTPSQKREMVRALKSNGHTVAMTGDGVNDALAIKDADMGIAMESGSAATKAVSRIVLLDSKFSHMPGVVAEGRRVIANIERVSMLFLSKTSYAVAMSLLFGILLWPFPLLPRQLSITDGLTIGIPAFLLALLPNTRRYIPGFLQRSLSFAIPAGLVVALSIAYVSGHARAIDASESQVQTASMVTLACIGLWILVVLSRPFTWIKAAVVAAMVAGLVLVLIVPIAIEFLALELPDIDTVIDMAIVVPIAIIALEALGFWHRRRFGTASEIAEPERARLPRRA</sequence>
<dbReference type="SUPFAM" id="SSF81653">
    <property type="entry name" value="Calcium ATPase, transduction domain A"/>
    <property type="match status" value="1"/>
</dbReference>
<evidence type="ECO:0000256" key="5">
    <source>
        <dbReference type="ARBA" id="ARBA00023136"/>
    </source>
</evidence>
<keyword evidence="9" id="KW-1185">Reference proteome</keyword>
<evidence type="ECO:0000256" key="3">
    <source>
        <dbReference type="ARBA" id="ARBA00022967"/>
    </source>
</evidence>
<dbReference type="InterPro" id="IPR036412">
    <property type="entry name" value="HAD-like_sf"/>
</dbReference>
<protein>
    <submittedName>
        <fullName evidence="8">HAD-IC family P-type ATPase</fullName>
    </submittedName>
</protein>
<feature type="transmembrane region" description="Helical" evidence="6">
    <location>
        <begin position="662"/>
        <end position="682"/>
    </location>
</feature>
<feature type="transmembrane region" description="Helical" evidence="6">
    <location>
        <begin position="786"/>
        <end position="807"/>
    </location>
</feature>
<feature type="transmembrane region" description="Helical" evidence="6">
    <location>
        <begin position="694"/>
        <end position="714"/>
    </location>
</feature>
<evidence type="ECO:0000256" key="2">
    <source>
        <dbReference type="ARBA" id="ARBA00022692"/>
    </source>
</evidence>
<dbReference type="InterPro" id="IPR023214">
    <property type="entry name" value="HAD_sf"/>
</dbReference>
<dbReference type="InterPro" id="IPR023299">
    <property type="entry name" value="ATPase_P-typ_cyto_dom_N"/>
</dbReference>
<dbReference type="Gene3D" id="1.20.1110.10">
    <property type="entry name" value="Calcium-transporting ATPase, transmembrane domain"/>
    <property type="match status" value="1"/>
</dbReference>
<dbReference type="SUPFAM" id="SSF56784">
    <property type="entry name" value="HAD-like"/>
    <property type="match status" value="1"/>
</dbReference>
<dbReference type="Pfam" id="PF00122">
    <property type="entry name" value="E1-E2_ATPase"/>
    <property type="match status" value="1"/>
</dbReference>
<feature type="transmembrane region" description="Helical" evidence="6">
    <location>
        <begin position="42"/>
        <end position="62"/>
    </location>
</feature>
<dbReference type="SFLD" id="SFLDS00003">
    <property type="entry name" value="Haloacid_Dehalogenase"/>
    <property type="match status" value="1"/>
</dbReference>
<dbReference type="PANTHER" id="PTHR42861">
    <property type="entry name" value="CALCIUM-TRANSPORTING ATPASE"/>
    <property type="match status" value="1"/>
</dbReference>
<reference evidence="8 9" key="1">
    <citation type="submission" date="2022-03" db="EMBL/GenBank/DDBJ databases">
        <title>Mucilaginibacter sp. isolated from the gut of Protaetia brevitarsis seulensis larvae.</title>
        <authorList>
            <person name="Won M."/>
            <person name="Kim S.-J."/>
            <person name="Kwon S.-W."/>
        </authorList>
    </citation>
    <scope>NUCLEOTIDE SEQUENCE [LARGE SCALE GENOMIC DNA]</scope>
    <source>
        <strain evidence="8 9">CFWR-12</strain>
    </source>
</reference>
<evidence type="ECO:0000313" key="9">
    <source>
        <dbReference type="Proteomes" id="UP000832097"/>
    </source>
</evidence>
<evidence type="ECO:0000256" key="1">
    <source>
        <dbReference type="ARBA" id="ARBA00004651"/>
    </source>
</evidence>
<feature type="domain" description="P-type ATPase A" evidence="7">
    <location>
        <begin position="98"/>
        <end position="197"/>
    </location>
</feature>
<comment type="subcellular location">
    <subcellularLocation>
        <location evidence="1">Cell membrane</location>
        <topology evidence="1">Multi-pass membrane protein</topology>
    </subcellularLocation>
</comment>
<keyword evidence="2 6" id="KW-0812">Transmembrane</keyword>
<dbReference type="InterPro" id="IPR059000">
    <property type="entry name" value="ATPase_P-type_domA"/>
</dbReference>